<dbReference type="NCBIfam" id="TIGR01643">
    <property type="entry name" value="YD_repeat_2x"/>
    <property type="match status" value="1"/>
</dbReference>
<dbReference type="EC" id="3.1.-.-" evidence="1"/>
<reference evidence="2" key="1">
    <citation type="submission" date="2016-12" db="EMBL/GenBank/DDBJ databases">
        <authorList>
            <person name="Rodrigo-Torres L."/>
            <person name="Arahal R.D."/>
            <person name="Lucena T."/>
        </authorList>
    </citation>
    <scope>NUCLEOTIDE SEQUENCE [LARGE SCALE GENOMIC DNA]</scope>
</reference>
<evidence type="ECO:0000313" key="2">
    <source>
        <dbReference type="Proteomes" id="UP000184600"/>
    </source>
</evidence>
<dbReference type="InterPro" id="IPR050708">
    <property type="entry name" value="T6SS_VgrG/RHS"/>
</dbReference>
<dbReference type="PANTHER" id="PTHR32305">
    <property type="match status" value="1"/>
</dbReference>
<dbReference type="Gene3D" id="2.180.10.10">
    <property type="entry name" value="RHS repeat-associated core"/>
    <property type="match status" value="1"/>
</dbReference>
<proteinExistence type="predicted"/>
<keyword evidence="2" id="KW-1185">Reference proteome</keyword>
<organism evidence="1 2">
    <name type="scientific">Vibrio quintilis</name>
    <dbReference type="NCBI Taxonomy" id="1117707"/>
    <lineage>
        <taxon>Bacteria</taxon>
        <taxon>Pseudomonadati</taxon>
        <taxon>Pseudomonadota</taxon>
        <taxon>Gammaproteobacteria</taxon>
        <taxon>Vibrionales</taxon>
        <taxon>Vibrionaceae</taxon>
        <taxon>Vibrio</taxon>
    </lineage>
</organism>
<protein>
    <submittedName>
        <fullName evidence="1">Putative deoxyribonuclease RhsC</fullName>
        <ecNumber evidence="1">3.1.-.-</ecNumber>
    </submittedName>
</protein>
<keyword evidence="1" id="KW-0378">Hydrolase</keyword>
<dbReference type="InterPro" id="IPR031325">
    <property type="entry name" value="RHS_repeat"/>
</dbReference>
<dbReference type="InterPro" id="IPR006530">
    <property type="entry name" value="YD"/>
</dbReference>
<dbReference type="OrthoDB" id="9816400at2"/>
<gene>
    <name evidence="1" type="primary">rhsC_7</name>
    <name evidence="1" type="ORF">VQ7734_05026</name>
</gene>
<dbReference type="GO" id="GO:0016787">
    <property type="term" value="F:hydrolase activity"/>
    <property type="evidence" value="ECO:0007669"/>
    <property type="project" value="UniProtKB-KW"/>
</dbReference>
<evidence type="ECO:0000313" key="1">
    <source>
        <dbReference type="EMBL" id="SHO59246.1"/>
    </source>
</evidence>
<accession>A0A1M7Z3K2</accession>
<dbReference type="EMBL" id="FRFG01000108">
    <property type="protein sequence ID" value="SHO59246.1"/>
    <property type="molecule type" value="Genomic_DNA"/>
</dbReference>
<dbReference type="Proteomes" id="UP000184600">
    <property type="component" value="Unassembled WGS sequence"/>
</dbReference>
<sequence length="307" mass="35831">MFKYRKRESEIARSAYEIPLIISFEIVHHFLSSMLSIHKGSKQNQQPGSTTGYFIQLPPQYDALDQLTGIEDKRRGHTEFTLNPNGQISVVRQRKTWETKASFVQLFGYDSELNLNQTGTGSEYSGNVVSMADERLKRQQRDYDKAGRVVKTGRFKYVYDECGRVTLKTEAKDGFRPQTTRFIWNDEDRLTHIELPDGRRYRYDPFGRRIAKECKRTQTATHYLWYGNTVVQQSKITADGTALSSTEYLYEPDTFRPLAQITTDHDSGRERLHYIVTIQIKKVMNQQPEFDIIRTEKVRKLLSKMES</sequence>
<dbReference type="PANTHER" id="PTHR32305:SF15">
    <property type="entry name" value="PROTEIN RHSA-RELATED"/>
    <property type="match status" value="1"/>
</dbReference>
<dbReference type="AlphaFoldDB" id="A0A1M7Z3K2"/>
<dbReference type="STRING" id="1117707.VQ7734_05026"/>
<name>A0A1M7Z3K2_9VIBR</name>
<dbReference type="Pfam" id="PF05593">
    <property type="entry name" value="RHS_repeat"/>
    <property type="match status" value="1"/>
</dbReference>